<name>A0A8H7MJ91_9PLEO</name>
<dbReference type="OrthoDB" id="3789571at2759"/>
<reference evidence="2" key="1">
    <citation type="submission" date="2018-12" db="EMBL/GenBank/DDBJ databases">
        <authorList>
            <person name="Syme R.A."/>
            <person name="Farfan-Caceres L."/>
            <person name="Lichtenzveig J."/>
        </authorList>
    </citation>
    <scope>NUCLEOTIDE SEQUENCE</scope>
    <source>
        <strain evidence="2">Al4</strain>
    </source>
</reference>
<dbReference type="AlphaFoldDB" id="A0A8H7MJ91"/>
<evidence type="ECO:0000313" key="2">
    <source>
        <dbReference type="EMBL" id="KAF9697133.1"/>
    </source>
</evidence>
<gene>
    <name evidence="2" type="ORF">EKO04_004774</name>
</gene>
<evidence type="ECO:0000256" key="1">
    <source>
        <dbReference type="SAM" id="MobiDB-lite"/>
    </source>
</evidence>
<accession>A0A8H7MJ91</accession>
<feature type="compositionally biased region" description="Acidic residues" evidence="1">
    <location>
        <begin position="203"/>
        <end position="212"/>
    </location>
</feature>
<organism evidence="2 3">
    <name type="scientific">Ascochyta lentis</name>
    <dbReference type="NCBI Taxonomy" id="205686"/>
    <lineage>
        <taxon>Eukaryota</taxon>
        <taxon>Fungi</taxon>
        <taxon>Dikarya</taxon>
        <taxon>Ascomycota</taxon>
        <taxon>Pezizomycotina</taxon>
        <taxon>Dothideomycetes</taxon>
        <taxon>Pleosporomycetidae</taxon>
        <taxon>Pleosporales</taxon>
        <taxon>Pleosporineae</taxon>
        <taxon>Didymellaceae</taxon>
        <taxon>Ascochyta</taxon>
    </lineage>
</organism>
<feature type="compositionally biased region" description="Basic residues" evidence="1">
    <location>
        <begin position="30"/>
        <end position="51"/>
    </location>
</feature>
<feature type="region of interest" description="Disordered" evidence="1">
    <location>
        <begin position="151"/>
        <end position="228"/>
    </location>
</feature>
<feature type="compositionally biased region" description="Pro residues" evidence="1">
    <location>
        <begin position="101"/>
        <end position="113"/>
    </location>
</feature>
<comment type="caution">
    <text evidence="2">The sequence shown here is derived from an EMBL/GenBank/DDBJ whole genome shotgun (WGS) entry which is preliminary data.</text>
</comment>
<evidence type="ECO:0000313" key="3">
    <source>
        <dbReference type="Proteomes" id="UP000651452"/>
    </source>
</evidence>
<feature type="compositionally biased region" description="Low complexity" evidence="1">
    <location>
        <begin position="82"/>
        <end position="100"/>
    </location>
</feature>
<dbReference type="Proteomes" id="UP000651452">
    <property type="component" value="Unassembled WGS sequence"/>
</dbReference>
<proteinExistence type="predicted"/>
<sequence length="228" mass="24314">MNPHTPSPSSPTPTPKPEQAAVQNSDHKPTKLRRLLSIRSRGRHASNKLKKHPEPNDTSASMTILSPRPTETEPCEKRPPKRSLSSFLLRRSSGSRDSVPPLSPSPSPSPSIVPLPSQTGVRGRELVGQGHLPVTETSCLFPLPLSTAARVEGDTAEGGHELGSPAGTVGQKQSRKDSVVKSSRGVSASRSRAAALTSHPVGEEDGESEDEFLTPGEFWGRQKGDYVG</sequence>
<dbReference type="EMBL" id="RZGK01000008">
    <property type="protein sequence ID" value="KAF9697133.1"/>
    <property type="molecule type" value="Genomic_DNA"/>
</dbReference>
<feature type="compositionally biased region" description="Pro residues" evidence="1">
    <location>
        <begin position="1"/>
        <end position="16"/>
    </location>
</feature>
<feature type="compositionally biased region" description="Low complexity" evidence="1">
    <location>
        <begin position="180"/>
        <end position="195"/>
    </location>
</feature>
<protein>
    <submittedName>
        <fullName evidence="2">Uncharacterized protein</fullName>
    </submittedName>
</protein>
<reference evidence="2" key="2">
    <citation type="submission" date="2020-09" db="EMBL/GenBank/DDBJ databases">
        <title>Reference genome assembly for Australian Ascochyta lentis isolate Al4.</title>
        <authorList>
            <person name="Lee R.C."/>
            <person name="Farfan-Caceres L.M."/>
            <person name="Debler J.W."/>
            <person name="Williams A.H."/>
            <person name="Henares B.M."/>
        </authorList>
    </citation>
    <scope>NUCLEOTIDE SEQUENCE</scope>
    <source>
        <strain evidence="2">Al4</strain>
    </source>
</reference>
<feature type="region of interest" description="Disordered" evidence="1">
    <location>
        <begin position="1"/>
        <end position="129"/>
    </location>
</feature>
<feature type="compositionally biased region" description="Basic and acidic residues" evidence="1">
    <location>
        <begin position="151"/>
        <end position="160"/>
    </location>
</feature>
<keyword evidence="3" id="KW-1185">Reference proteome</keyword>